<gene>
    <name evidence="17" type="ORF">Sps_04367</name>
</gene>
<evidence type="ECO:0000256" key="11">
    <source>
        <dbReference type="SAM" id="Coils"/>
    </source>
</evidence>
<evidence type="ECO:0000256" key="6">
    <source>
        <dbReference type="ARBA" id="ARBA00022989"/>
    </source>
</evidence>
<evidence type="ECO:0000313" key="17">
    <source>
        <dbReference type="EMBL" id="AQS39459.1"/>
    </source>
</evidence>
<dbReference type="PANTHER" id="PTHR32089:SF117">
    <property type="entry name" value="METHYL ACCEPTING SENSORY TRANSDUCER WITH CACHE_1 SMALL MOLECULE BINDING DOMAIN"/>
    <property type="match status" value="1"/>
</dbReference>
<dbReference type="KEGG" id="spsw:Sps_04367"/>
<dbReference type="SMART" id="SM00304">
    <property type="entry name" value="HAMP"/>
    <property type="match status" value="1"/>
</dbReference>
<comment type="subcellular location">
    <subcellularLocation>
        <location evidence="1">Cell inner membrane</location>
        <topology evidence="1">Multi-pass membrane protein</topology>
    </subcellularLocation>
</comment>
<feature type="signal peptide" evidence="13">
    <location>
        <begin position="1"/>
        <end position="20"/>
    </location>
</feature>
<dbReference type="CDD" id="cd06225">
    <property type="entry name" value="HAMP"/>
    <property type="match status" value="1"/>
</dbReference>
<proteinExistence type="inferred from homology"/>
<dbReference type="SUPFAM" id="SSF58104">
    <property type="entry name" value="Methyl-accepting chemotaxis protein (MCP) signaling domain"/>
    <property type="match status" value="1"/>
</dbReference>
<dbReference type="STRING" id="225848.Sps_04367"/>
<evidence type="ECO:0000256" key="12">
    <source>
        <dbReference type="SAM" id="Phobius"/>
    </source>
</evidence>
<dbReference type="InterPro" id="IPR003660">
    <property type="entry name" value="HAMP_dom"/>
</dbReference>
<dbReference type="Pfam" id="PF00672">
    <property type="entry name" value="HAMP"/>
    <property type="match status" value="1"/>
</dbReference>
<evidence type="ECO:0000256" key="8">
    <source>
        <dbReference type="ARBA" id="ARBA00023224"/>
    </source>
</evidence>
<keyword evidence="6 12" id="KW-1133">Transmembrane helix</keyword>
<keyword evidence="11" id="KW-0175">Coiled coil</keyword>
<dbReference type="InterPro" id="IPR004089">
    <property type="entry name" value="MCPsignal_dom"/>
</dbReference>
<dbReference type="EMBL" id="CP014782">
    <property type="protein sequence ID" value="AQS39459.1"/>
    <property type="molecule type" value="Genomic_DNA"/>
</dbReference>
<evidence type="ECO:0000256" key="5">
    <source>
        <dbReference type="ARBA" id="ARBA00022692"/>
    </source>
</evidence>
<dbReference type="OrthoDB" id="2489132at2"/>
<dbReference type="PROSITE" id="PS50111">
    <property type="entry name" value="CHEMOTAXIS_TRANSDUC_2"/>
    <property type="match status" value="1"/>
</dbReference>
<evidence type="ECO:0000259" key="14">
    <source>
        <dbReference type="PROSITE" id="PS50111"/>
    </source>
</evidence>
<dbReference type="InterPro" id="IPR033479">
    <property type="entry name" value="dCache_1"/>
</dbReference>
<evidence type="ECO:0000256" key="9">
    <source>
        <dbReference type="ARBA" id="ARBA00029447"/>
    </source>
</evidence>
<dbReference type="InterPro" id="IPR029151">
    <property type="entry name" value="Sensor-like_sf"/>
</dbReference>
<organism evidence="17 18">
    <name type="scientific">Shewanella psychrophila</name>
    <dbReference type="NCBI Taxonomy" id="225848"/>
    <lineage>
        <taxon>Bacteria</taxon>
        <taxon>Pseudomonadati</taxon>
        <taxon>Pseudomonadota</taxon>
        <taxon>Gammaproteobacteria</taxon>
        <taxon>Alteromonadales</taxon>
        <taxon>Shewanellaceae</taxon>
        <taxon>Shewanella</taxon>
    </lineage>
</organism>
<evidence type="ECO:0000256" key="2">
    <source>
        <dbReference type="ARBA" id="ARBA00022475"/>
    </source>
</evidence>
<evidence type="ECO:0000259" key="16">
    <source>
        <dbReference type="PROSITE" id="PS50885"/>
    </source>
</evidence>
<keyword evidence="7 12" id="KW-0472">Membrane</keyword>
<dbReference type="PROSITE" id="PS50885">
    <property type="entry name" value="HAMP"/>
    <property type="match status" value="1"/>
</dbReference>
<evidence type="ECO:0000313" key="18">
    <source>
        <dbReference type="Proteomes" id="UP000189545"/>
    </source>
</evidence>
<dbReference type="Proteomes" id="UP000189545">
    <property type="component" value="Chromosome"/>
</dbReference>
<dbReference type="PROSITE" id="PS51257">
    <property type="entry name" value="PROKAR_LIPOPROTEIN"/>
    <property type="match status" value="1"/>
</dbReference>
<reference evidence="17 18" key="1">
    <citation type="submission" date="2016-03" db="EMBL/GenBank/DDBJ databases">
        <title>Complete genome sequence of Shewanella psychrophila WP2, a deep sea bacterium isolated from west Pacific sediment.</title>
        <authorList>
            <person name="Xu G."/>
            <person name="Jian H."/>
        </authorList>
    </citation>
    <scope>NUCLEOTIDE SEQUENCE [LARGE SCALE GENOMIC DNA]</scope>
    <source>
        <strain evidence="17 18">WP2</strain>
    </source>
</reference>
<dbReference type="GO" id="GO:0007165">
    <property type="term" value="P:signal transduction"/>
    <property type="evidence" value="ECO:0007669"/>
    <property type="project" value="UniProtKB-KW"/>
</dbReference>
<dbReference type="PROSITE" id="PS50192">
    <property type="entry name" value="T_SNARE"/>
    <property type="match status" value="1"/>
</dbReference>
<dbReference type="GO" id="GO:0006935">
    <property type="term" value="P:chemotaxis"/>
    <property type="evidence" value="ECO:0007669"/>
    <property type="project" value="UniProtKB-KW"/>
</dbReference>
<evidence type="ECO:0000256" key="1">
    <source>
        <dbReference type="ARBA" id="ARBA00004429"/>
    </source>
</evidence>
<keyword evidence="2" id="KW-1003">Cell membrane</keyword>
<protein>
    <submittedName>
        <fullName evidence="17">Methyl-accepting chemotaxis sensory transducer with Cache sensor</fullName>
    </submittedName>
</protein>
<dbReference type="CDD" id="cd12912">
    <property type="entry name" value="PDC2_MCP_like"/>
    <property type="match status" value="1"/>
</dbReference>
<dbReference type="GO" id="GO:0005886">
    <property type="term" value="C:plasma membrane"/>
    <property type="evidence" value="ECO:0007669"/>
    <property type="project" value="UniProtKB-SubCell"/>
</dbReference>
<dbReference type="CDD" id="cd11386">
    <property type="entry name" value="MCP_signal"/>
    <property type="match status" value="1"/>
</dbReference>
<feature type="domain" description="Methyl-accepting transducer" evidence="14">
    <location>
        <begin position="350"/>
        <end position="586"/>
    </location>
</feature>
<dbReference type="Pfam" id="PF00015">
    <property type="entry name" value="MCPsignal"/>
    <property type="match status" value="1"/>
</dbReference>
<comment type="similarity">
    <text evidence="9">Belongs to the methyl-accepting chemotaxis (MCP) protein family.</text>
</comment>
<accession>A0A1S6HVD5</accession>
<dbReference type="InterPro" id="IPR000727">
    <property type="entry name" value="T_SNARE_dom"/>
</dbReference>
<dbReference type="RefSeq" id="WP_077754367.1">
    <property type="nucleotide sequence ID" value="NZ_CP014782.1"/>
</dbReference>
<keyword evidence="18" id="KW-1185">Reference proteome</keyword>
<dbReference type="AlphaFoldDB" id="A0A1S6HVD5"/>
<name>A0A1S6HVD5_9GAMM</name>
<feature type="domain" description="HAMP" evidence="16">
    <location>
        <begin position="291"/>
        <end position="345"/>
    </location>
</feature>
<dbReference type="CDD" id="cd12913">
    <property type="entry name" value="PDC1_MCP_like"/>
    <property type="match status" value="1"/>
</dbReference>
<keyword evidence="8 10" id="KW-0807">Transducer</keyword>
<evidence type="ECO:0000256" key="3">
    <source>
        <dbReference type="ARBA" id="ARBA00022500"/>
    </source>
</evidence>
<dbReference type="Pfam" id="PF02743">
    <property type="entry name" value="dCache_1"/>
    <property type="match status" value="1"/>
</dbReference>
<keyword evidence="4" id="KW-0997">Cell inner membrane</keyword>
<feature type="transmembrane region" description="Helical" evidence="12">
    <location>
        <begin position="271"/>
        <end position="290"/>
    </location>
</feature>
<evidence type="ECO:0000256" key="13">
    <source>
        <dbReference type="SAM" id="SignalP"/>
    </source>
</evidence>
<evidence type="ECO:0000256" key="4">
    <source>
        <dbReference type="ARBA" id="ARBA00022519"/>
    </source>
</evidence>
<dbReference type="SMART" id="SM00283">
    <property type="entry name" value="MA"/>
    <property type="match status" value="1"/>
</dbReference>
<feature type="coiled-coil region" evidence="11">
    <location>
        <begin position="550"/>
        <end position="613"/>
    </location>
</feature>
<evidence type="ECO:0000256" key="7">
    <source>
        <dbReference type="ARBA" id="ARBA00023136"/>
    </source>
</evidence>
<dbReference type="FunFam" id="1.10.287.950:FF:000001">
    <property type="entry name" value="Methyl-accepting chemotaxis sensory transducer"/>
    <property type="match status" value="1"/>
</dbReference>
<evidence type="ECO:0000256" key="10">
    <source>
        <dbReference type="PROSITE-ProRule" id="PRU00284"/>
    </source>
</evidence>
<dbReference type="Gene3D" id="3.30.450.20">
    <property type="entry name" value="PAS domain"/>
    <property type="match status" value="2"/>
</dbReference>
<dbReference type="Gene3D" id="1.10.287.950">
    <property type="entry name" value="Methyl-accepting chemotaxis protein"/>
    <property type="match status" value="1"/>
</dbReference>
<dbReference type="SUPFAM" id="SSF103190">
    <property type="entry name" value="Sensory domain-like"/>
    <property type="match status" value="1"/>
</dbReference>
<evidence type="ECO:0000259" key="15">
    <source>
        <dbReference type="PROSITE" id="PS50192"/>
    </source>
</evidence>
<feature type="domain" description="T-SNARE coiled-coil homology" evidence="15">
    <location>
        <begin position="545"/>
        <end position="599"/>
    </location>
</feature>
<keyword evidence="13" id="KW-0732">Signal</keyword>
<dbReference type="PANTHER" id="PTHR32089">
    <property type="entry name" value="METHYL-ACCEPTING CHEMOTAXIS PROTEIN MCPB"/>
    <property type="match status" value="1"/>
</dbReference>
<feature type="chain" id="PRO_5012639303" evidence="13">
    <location>
        <begin position="21"/>
        <end position="622"/>
    </location>
</feature>
<sequence>MKFVHKIVMAASLILMLSLACLSSYQYFQVKQQIYQQVSGSVDELASSMSNNIEAVMAEKKSITQYAASLLETDLSDEHFLEVLDQPIIKQHFPLSGMGLESGHFVGNDPTWNPGSSYDPRQRMWYQEAKKQGKFLFTAPYADAASGEILVSAAMPLSENGVFKGALFTDVSLKSLADISNRANLFGAGYAFIVGKKGEFIAYPDSSKNGRPMSQVFGSQLDTTVASSQLEIDDKMNLVIFRPLSGLDWSLGIVLDEGVIFAAADDLRRDAILYSLLALIAAILLMSGIIRQLMKPLDILNEAMRDVSTGEGDLTRRLTTDSDVEFATLAGNFNNFVIKLQDLIQQVKSIGSEVSQGTQATARGASEALEAMGQQTQEVEQLATAMHEMSVTASDVANNAQSAAYAVQQADNAVSEGVTAVVQTTESIEHLSGQIDDAANAVKELEADTVSIESILGVINAIAGQTNLLALNAAIEAARAGESGRGFAVVADEVRTLAARTQESTSEIKEKIEKLQVGVATVVSVMEDSRETTVITVEKAQVANETLNKIRNSIEEITDMNLQIASAAEEQSQVAEEMNRNTSNIRDLSTQVANNSEQANGAMSNQLEQVKRQEQLLNQFIV</sequence>
<keyword evidence="3" id="KW-0145">Chemotaxis</keyword>
<keyword evidence="5 12" id="KW-0812">Transmembrane</keyword>